<dbReference type="InParanoid" id="Q3AB06"/>
<dbReference type="SMART" id="SM00267">
    <property type="entry name" value="GGDEF"/>
    <property type="match status" value="1"/>
</dbReference>
<feature type="transmembrane region" description="Helical" evidence="1">
    <location>
        <begin position="33"/>
        <end position="53"/>
    </location>
</feature>
<dbReference type="GO" id="GO:0005886">
    <property type="term" value="C:plasma membrane"/>
    <property type="evidence" value="ECO:0007669"/>
    <property type="project" value="TreeGrafter"/>
</dbReference>
<keyword evidence="1" id="KW-1133">Transmembrane helix</keyword>
<evidence type="ECO:0000313" key="3">
    <source>
        <dbReference type="EMBL" id="ABB15657.1"/>
    </source>
</evidence>
<dbReference type="Pfam" id="PF00990">
    <property type="entry name" value="GGDEF"/>
    <property type="match status" value="1"/>
</dbReference>
<sequence>MRAGRKSLAFNLLLIGGLLLTFILYFLKKDGDLIWNFFLMFQVIWAIGLSLLFKEVSVQANTDALTGLFNRNYFNEKLYNIKTKGPISLILLDLDNFKNINDLYGHLAGDTVLQKVAEILKNVTRKVDIIVRWGGDEFAVVLWETTEQEALNIAQRIKTQIENYDFVFGQSRVRISVSIGIASMQESDLNDKDQLFKTADEALYLAKGKKKLITVST</sequence>
<evidence type="ECO:0000313" key="4">
    <source>
        <dbReference type="Proteomes" id="UP000002706"/>
    </source>
</evidence>
<dbReference type="NCBIfam" id="TIGR00254">
    <property type="entry name" value="GGDEF"/>
    <property type="match status" value="1"/>
</dbReference>
<dbReference type="AlphaFoldDB" id="Q3AB06"/>
<dbReference type="CDD" id="cd01949">
    <property type="entry name" value="GGDEF"/>
    <property type="match status" value="1"/>
</dbReference>
<organism evidence="3 4">
    <name type="scientific">Carboxydothermus hydrogenoformans (strain ATCC BAA-161 / DSM 6008 / Z-2901)</name>
    <dbReference type="NCBI Taxonomy" id="246194"/>
    <lineage>
        <taxon>Bacteria</taxon>
        <taxon>Bacillati</taxon>
        <taxon>Bacillota</taxon>
        <taxon>Clostridia</taxon>
        <taxon>Thermoanaerobacterales</taxon>
        <taxon>Thermoanaerobacteraceae</taxon>
        <taxon>Carboxydothermus</taxon>
    </lineage>
</organism>
<keyword evidence="1" id="KW-0472">Membrane</keyword>
<dbReference type="EMBL" id="CP000141">
    <property type="protein sequence ID" value="ABB15657.1"/>
    <property type="molecule type" value="Genomic_DNA"/>
</dbReference>
<dbReference type="GO" id="GO:0043709">
    <property type="term" value="P:cell adhesion involved in single-species biofilm formation"/>
    <property type="evidence" value="ECO:0007669"/>
    <property type="project" value="TreeGrafter"/>
</dbReference>
<dbReference type="InterPro" id="IPR050469">
    <property type="entry name" value="Diguanylate_Cyclase"/>
</dbReference>
<feature type="domain" description="GGDEF" evidence="2">
    <location>
        <begin position="85"/>
        <end position="217"/>
    </location>
</feature>
<evidence type="ECO:0000259" key="2">
    <source>
        <dbReference type="PROSITE" id="PS50887"/>
    </source>
</evidence>
<dbReference type="InterPro" id="IPR000160">
    <property type="entry name" value="GGDEF_dom"/>
</dbReference>
<dbReference type="InterPro" id="IPR043128">
    <property type="entry name" value="Rev_trsase/Diguanyl_cyclase"/>
</dbReference>
<dbReference type="PANTHER" id="PTHR45138">
    <property type="entry name" value="REGULATORY COMPONENTS OF SENSORY TRANSDUCTION SYSTEM"/>
    <property type="match status" value="1"/>
</dbReference>
<dbReference type="GO" id="GO:0052621">
    <property type="term" value="F:diguanylate cyclase activity"/>
    <property type="evidence" value="ECO:0007669"/>
    <property type="project" value="TreeGrafter"/>
</dbReference>
<dbReference type="SUPFAM" id="SSF55073">
    <property type="entry name" value="Nucleotide cyclase"/>
    <property type="match status" value="1"/>
</dbReference>
<dbReference type="KEGG" id="chy:CHY_1858"/>
<gene>
    <name evidence="3" type="ordered locus">CHY_1858</name>
</gene>
<dbReference type="Gene3D" id="3.30.70.270">
    <property type="match status" value="1"/>
</dbReference>
<feature type="transmembrane region" description="Helical" evidence="1">
    <location>
        <begin position="7"/>
        <end position="27"/>
    </location>
</feature>
<proteinExistence type="predicted"/>
<dbReference type="HOGENOM" id="CLU_000445_11_16_9"/>
<dbReference type="STRING" id="246194.CHY_1858"/>
<keyword evidence="4" id="KW-1185">Reference proteome</keyword>
<dbReference type="eggNOG" id="COG3706">
    <property type="taxonomic scope" value="Bacteria"/>
</dbReference>
<reference evidence="3 4" key="1">
    <citation type="journal article" date="2005" name="PLoS Genet.">
        <title>Life in hot carbon monoxide: the complete genome sequence of Carboxydothermus hydrogenoformans Z-2901.</title>
        <authorList>
            <person name="Wu M."/>
            <person name="Ren Q."/>
            <person name="Durkin A.S."/>
            <person name="Daugherty S.C."/>
            <person name="Brinkac L.M."/>
            <person name="Dodson R.J."/>
            <person name="Madupu R."/>
            <person name="Sullivan S.A."/>
            <person name="Kolonay J.F."/>
            <person name="Haft D.H."/>
            <person name="Nelson W.C."/>
            <person name="Tallon L.J."/>
            <person name="Jones K.M."/>
            <person name="Ulrich L.E."/>
            <person name="Gonzalez J.M."/>
            <person name="Zhulin I.B."/>
            <person name="Robb F.T."/>
            <person name="Eisen J.A."/>
        </authorList>
    </citation>
    <scope>NUCLEOTIDE SEQUENCE [LARGE SCALE GENOMIC DNA]</scope>
    <source>
        <strain evidence="4">ATCC BAA-161 / DSM 6008 / Z-2901</strain>
    </source>
</reference>
<dbReference type="PANTHER" id="PTHR45138:SF9">
    <property type="entry name" value="DIGUANYLATE CYCLASE DGCM-RELATED"/>
    <property type="match status" value="1"/>
</dbReference>
<evidence type="ECO:0000256" key="1">
    <source>
        <dbReference type="SAM" id="Phobius"/>
    </source>
</evidence>
<accession>Q3AB06</accession>
<protein>
    <submittedName>
        <fullName evidence="3">GGDEF domain protein</fullName>
    </submittedName>
</protein>
<dbReference type="Proteomes" id="UP000002706">
    <property type="component" value="Chromosome"/>
</dbReference>
<dbReference type="FunFam" id="3.30.70.270:FF:000001">
    <property type="entry name" value="Diguanylate cyclase domain protein"/>
    <property type="match status" value="1"/>
</dbReference>
<dbReference type="GO" id="GO:1902201">
    <property type="term" value="P:negative regulation of bacterial-type flagellum-dependent cell motility"/>
    <property type="evidence" value="ECO:0007669"/>
    <property type="project" value="TreeGrafter"/>
</dbReference>
<dbReference type="PROSITE" id="PS50887">
    <property type="entry name" value="GGDEF"/>
    <property type="match status" value="1"/>
</dbReference>
<name>Q3AB06_CARHZ</name>
<keyword evidence="1" id="KW-0812">Transmembrane</keyword>
<dbReference type="InterPro" id="IPR029787">
    <property type="entry name" value="Nucleotide_cyclase"/>
</dbReference>